<dbReference type="Pfam" id="PF08241">
    <property type="entry name" value="Methyltransf_11"/>
    <property type="match status" value="1"/>
</dbReference>
<keyword evidence="3" id="KW-1185">Reference proteome</keyword>
<proteinExistence type="predicted"/>
<dbReference type="EMBL" id="FSRU01000001">
    <property type="protein sequence ID" value="SIO09270.1"/>
    <property type="molecule type" value="Genomic_DNA"/>
</dbReference>
<accession>A0A1N6GP02</accession>
<dbReference type="AlphaFoldDB" id="A0A1N6GP02"/>
<evidence type="ECO:0000259" key="1">
    <source>
        <dbReference type="Pfam" id="PF08241"/>
    </source>
</evidence>
<dbReference type="GO" id="GO:0008757">
    <property type="term" value="F:S-adenosylmethionine-dependent methyltransferase activity"/>
    <property type="evidence" value="ECO:0007669"/>
    <property type="project" value="InterPro"/>
</dbReference>
<feature type="domain" description="Methyltransferase type 11" evidence="1">
    <location>
        <begin position="55"/>
        <end position="150"/>
    </location>
</feature>
<dbReference type="PANTHER" id="PTHR43861">
    <property type="entry name" value="TRANS-ACONITATE 2-METHYLTRANSFERASE-RELATED"/>
    <property type="match status" value="1"/>
</dbReference>
<keyword evidence="2" id="KW-0489">Methyltransferase</keyword>
<dbReference type="Proteomes" id="UP000185151">
    <property type="component" value="Unassembled WGS sequence"/>
</dbReference>
<dbReference type="InterPro" id="IPR029063">
    <property type="entry name" value="SAM-dependent_MTases_sf"/>
</dbReference>
<keyword evidence="2" id="KW-0808">Transferase</keyword>
<dbReference type="InterPro" id="IPR013216">
    <property type="entry name" value="Methyltransf_11"/>
</dbReference>
<gene>
    <name evidence="2" type="ORF">SAMN05444165_0882</name>
</gene>
<organism evidence="2 3">
    <name type="scientific">Paraburkholderia phenazinium</name>
    <dbReference type="NCBI Taxonomy" id="60549"/>
    <lineage>
        <taxon>Bacteria</taxon>
        <taxon>Pseudomonadati</taxon>
        <taxon>Pseudomonadota</taxon>
        <taxon>Betaproteobacteria</taxon>
        <taxon>Burkholderiales</taxon>
        <taxon>Burkholderiaceae</taxon>
        <taxon>Paraburkholderia</taxon>
    </lineage>
</organism>
<protein>
    <submittedName>
        <fullName evidence="2">Methyltransferase domain-containing protein</fullName>
    </submittedName>
</protein>
<dbReference type="GO" id="GO:0032259">
    <property type="term" value="P:methylation"/>
    <property type="evidence" value="ECO:0007669"/>
    <property type="project" value="UniProtKB-KW"/>
</dbReference>
<evidence type="ECO:0000313" key="2">
    <source>
        <dbReference type="EMBL" id="SIO09270.1"/>
    </source>
</evidence>
<reference evidence="2 3" key="1">
    <citation type="submission" date="2016-11" db="EMBL/GenBank/DDBJ databases">
        <authorList>
            <person name="Jaros S."/>
            <person name="Januszkiewicz K."/>
            <person name="Wedrychowicz H."/>
        </authorList>
    </citation>
    <scope>NUCLEOTIDE SEQUENCE [LARGE SCALE GENOMIC DNA]</scope>
    <source>
        <strain evidence="2 3">GAS95</strain>
    </source>
</reference>
<dbReference type="Gene3D" id="3.40.50.150">
    <property type="entry name" value="Vaccinia Virus protein VP39"/>
    <property type="match status" value="1"/>
</dbReference>
<name>A0A1N6GP02_9BURK</name>
<dbReference type="OrthoDB" id="9086548at2"/>
<sequence length="277" mass="31386">MDMSVYFDRQHLVQHSYATTEDFKVRSDAWESLASRSISEWYVDQLKDLKFSNVLDAGCGLGRFSYALARSRPLDVTAIDIADAMVEAARERIDPVPGKHRFLQTSIEDAPFDDGSFDLILANLVLFHVPDIKGAFDKLARLLKSGGHIALLTPDFDWMSELNRFQDHALLKLGFAHDHAALTAPGTNRFCDANILLHAPSKLELIRKPWFDGTMDFPDIDALLNFYTHTMRYRNVALRLGDDSLRNAVRDVVEAHLARTGSLKVSSSLYLYVFRKH</sequence>
<dbReference type="SUPFAM" id="SSF53335">
    <property type="entry name" value="S-adenosyl-L-methionine-dependent methyltransferases"/>
    <property type="match status" value="1"/>
</dbReference>
<dbReference type="RefSeq" id="WP_074294396.1">
    <property type="nucleotide sequence ID" value="NZ_FSRU01000001.1"/>
</dbReference>
<evidence type="ECO:0000313" key="3">
    <source>
        <dbReference type="Proteomes" id="UP000185151"/>
    </source>
</evidence>
<dbReference type="CDD" id="cd02440">
    <property type="entry name" value="AdoMet_MTases"/>
    <property type="match status" value="1"/>
</dbReference>